<gene>
    <name evidence="11" type="ORF">VHEMI10685</name>
</gene>
<dbReference type="AlphaFoldDB" id="A0A0A1TSN7"/>
<feature type="domain" description="CFEM" evidence="10">
    <location>
        <begin position="32"/>
        <end position="96"/>
    </location>
</feature>
<evidence type="ECO:0000313" key="12">
    <source>
        <dbReference type="Proteomes" id="UP000039046"/>
    </source>
</evidence>
<sequence>MKLSRAVVFSTAALGAWAETSVLSLPFSQDVLSTMPLCAASCLAKTSAISSKPSNNQTANLCKDVLFQQEAILCVRHMCTIMETLAAQNITNTACNVPLRDRSKQYIELSLAMGIAGSFTVMARLVFKRRYNLGLDTDDWLTGSLLVTSVATIVVNQYRLTNNGLGRDVWTITL</sequence>
<protein>
    <recommendedName>
        <fullName evidence="10">CFEM domain-containing protein</fullName>
    </recommendedName>
</protein>
<evidence type="ECO:0000256" key="2">
    <source>
        <dbReference type="ARBA" id="ARBA00004613"/>
    </source>
</evidence>
<keyword evidence="12" id="KW-1185">Reference proteome</keyword>
<evidence type="ECO:0000259" key="10">
    <source>
        <dbReference type="Pfam" id="PF05730"/>
    </source>
</evidence>
<organism evidence="11 12">
    <name type="scientific">[Torrubiella] hemipterigena</name>
    <dbReference type="NCBI Taxonomy" id="1531966"/>
    <lineage>
        <taxon>Eukaryota</taxon>
        <taxon>Fungi</taxon>
        <taxon>Dikarya</taxon>
        <taxon>Ascomycota</taxon>
        <taxon>Pezizomycotina</taxon>
        <taxon>Sordariomycetes</taxon>
        <taxon>Hypocreomycetidae</taxon>
        <taxon>Hypocreales</taxon>
        <taxon>Clavicipitaceae</taxon>
        <taxon>Clavicipitaceae incertae sedis</taxon>
        <taxon>'Torrubiella' clade</taxon>
    </lineage>
</organism>
<evidence type="ECO:0000256" key="7">
    <source>
        <dbReference type="ARBA" id="ARBA00023157"/>
    </source>
</evidence>
<evidence type="ECO:0000256" key="9">
    <source>
        <dbReference type="SAM" id="SignalP"/>
    </source>
</evidence>
<evidence type="ECO:0000256" key="1">
    <source>
        <dbReference type="ARBA" id="ARBA00004589"/>
    </source>
</evidence>
<dbReference type="EMBL" id="CDHN01000009">
    <property type="protein sequence ID" value="CEJ95188.1"/>
    <property type="molecule type" value="Genomic_DNA"/>
</dbReference>
<comment type="subcellular location">
    <subcellularLocation>
        <location evidence="1">Membrane</location>
        <topology evidence="1">Lipid-anchor</topology>
        <topology evidence="1">GPI-anchor</topology>
    </subcellularLocation>
    <subcellularLocation>
        <location evidence="2">Secreted</location>
    </subcellularLocation>
</comment>
<dbReference type="STRING" id="1531966.A0A0A1TSN7"/>
<keyword evidence="5" id="KW-0336">GPI-anchor</keyword>
<evidence type="ECO:0000313" key="11">
    <source>
        <dbReference type="EMBL" id="CEJ95188.1"/>
    </source>
</evidence>
<keyword evidence="8" id="KW-0449">Lipoprotein</keyword>
<dbReference type="HOGENOM" id="CLU_1541186_0_0_1"/>
<evidence type="ECO:0000256" key="6">
    <source>
        <dbReference type="ARBA" id="ARBA00022729"/>
    </source>
</evidence>
<evidence type="ECO:0000256" key="4">
    <source>
        <dbReference type="ARBA" id="ARBA00022525"/>
    </source>
</evidence>
<dbReference type="GO" id="GO:0005576">
    <property type="term" value="C:extracellular region"/>
    <property type="evidence" value="ECO:0007669"/>
    <property type="project" value="UniProtKB-SubCell"/>
</dbReference>
<dbReference type="Proteomes" id="UP000039046">
    <property type="component" value="Unassembled WGS sequence"/>
</dbReference>
<keyword evidence="6 9" id="KW-0732">Signal</keyword>
<dbReference type="InterPro" id="IPR008427">
    <property type="entry name" value="Extracellular_membr_CFEM_dom"/>
</dbReference>
<feature type="chain" id="PRO_5001979934" description="CFEM domain-containing protein" evidence="9">
    <location>
        <begin position="19"/>
        <end position="174"/>
    </location>
</feature>
<feature type="signal peptide" evidence="9">
    <location>
        <begin position="1"/>
        <end position="18"/>
    </location>
</feature>
<dbReference type="GO" id="GO:0098552">
    <property type="term" value="C:side of membrane"/>
    <property type="evidence" value="ECO:0007669"/>
    <property type="project" value="UniProtKB-KW"/>
</dbReference>
<comment type="similarity">
    <text evidence="3">Belongs to the RBT5 family.</text>
</comment>
<keyword evidence="7" id="KW-1015">Disulfide bond</keyword>
<evidence type="ECO:0000256" key="8">
    <source>
        <dbReference type="ARBA" id="ARBA00023288"/>
    </source>
</evidence>
<dbReference type="Pfam" id="PF05730">
    <property type="entry name" value="CFEM"/>
    <property type="match status" value="1"/>
</dbReference>
<evidence type="ECO:0000256" key="5">
    <source>
        <dbReference type="ARBA" id="ARBA00022622"/>
    </source>
</evidence>
<reference evidence="11 12" key="1">
    <citation type="journal article" date="2015" name="Genome Announc.">
        <title>Draft Genome Sequence and Gene Annotation of the Entomopathogenic Fungus Verticillium hemipterigenum.</title>
        <authorList>
            <person name="Horn F."/>
            <person name="Habel A."/>
            <person name="Scharf D.H."/>
            <person name="Dworschak J."/>
            <person name="Brakhage A.A."/>
            <person name="Guthke R."/>
            <person name="Hertweck C."/>
            <person name="Linde J."/>
        </authorList>
    </citation>
    <scope>NUCLEOTIDE SEQUENCE [LARGE SCALE GENOMIC DNA]</scope>
</reference>
<dbReference type="OrthoDB" id="5101737at2759"/>
<keyword evidence="5" id="KW-0325">Glycoprotein</keyword>
<keyword evidence="5" id="KW-0472">Membrane</keyword>
<keyword evidence="4" id="KW-0964">Secreted</keyword>
<proteinExistence type="inferred from homology"/>
<evidence type="ECO:0000256" key="3">
    <source>
        <dbReference type="ARBA" id="ARBA00010031"/>
    </source>
</evidence>
<name>A0A0A1TSN7_9HYPO</name>
<accession>A0A0A1TSN7</accession>